<evidence type="ECO:0000313" key="1">
    <source>
        <dbReference type="EMBL" id="SFQ36677.1"/>
    </source>
</evidence>
<reference evidence="2" key="1">
    <citation type="submission" date="2016-10" db="EMBL/GenBank/DDBJ databases">
        <authorList>
            <person name="Varghese N."/>
            <person name="Submissions S."/>
        </authorList>
    </citation>
    <scope>NUCLEOTIDE SEQUENCE [LARGE SCALE GENOMIC DNA]</scope>
    <source>
        <strain evidence="2">JCM 10271</strain>
    </source>
</reference>
<gene>
    <name evidence="1" type="ORF">SAMN05421853_104203</name>
</gene>
<dbReference type="AlphaFoldDB" id="A0A1I5XY68"/>
<proteinExistence type="predicted"/>
<dbReference type="STRING" id="93684.SAMN05421853_104203"/>
<keyword evidence="2" id="KW-1185">Reference proteome</keyword>
<accession>A0A1I5XY68</accession>
<evidence type="ECO:0000313" key="2">
    <source>
        <dbReference type="Proteomes" id="UP000243106"/>
    </source>
</evidence>
<name>A0A1I5XY68_9RHOB</name>
<dbReference type="EMBL" id="FOXV01000004">
    <property type="protein sequence ID" value="SFQ36677.1"/>
    <property type="molecule type" value="Genomic_DNA"/>
</dbReference>
<protein>
    <submittedName>
        <fullName evidence="1">Uncharacterized protein</fullName>
    </submittedName>
</protein>
<organism evidence="1 2">
    <name type="scientific">Roseivivax halotolerans</name>
    <dbReference type="NCBI Taxonomy" id="93684"/>
    <lineage>
        <taxon>Bacteria</taxon>
        <taxon>Pseudomonadati</taxon>
        <taxon>Pseudomonadota</taxon>
        <taxon>Alphaproteobacteria</taxon>
        <taxon>Rhodobacterales</taxon>
        <taxon>Roseobacteraceae</taxon>
        <taxon>Roseivivax</taxon>
    </lineage>
</organism>
<dbReference type="Proteomes" id="UP000243106">
    <property type="component" value="Unassembled WGS sequence"/>
</dbReference>
<sequence>MTTSAEQLNFILSQVSGQKNRVKERVLTITADLLEISGDERELFALSRLQKLIRETKSGIEQLPFEEAQKKQLRGYIAPFSGIENFTQSHATLETAKNNFLKPENLVNLTNIHFALAGRVEKATLPSEASELAEEFRSLKGKLPSTSIPDNIKKLIAVRIDQSIAILENSQLFDPEDLQLEIEALTGSVVVNGAASTTEDRKFFGWVAKACVGALAFLGGTDLALGRLLSIHENANKFIEIIDPEE</sequence>
<dbReference type="RefSeq" id="WP_139218681.1">
    <property type="nucleotide sequence ID" value="NZ_FOXV01000004.1"/>
</dbReference>